<feature type="domain" description="SLH" evidence="3">
    <location>
        <begin position="111"/>
        <end position="171"/>
    </location>
</feature>
<organism evidence="4 5">
    <name type="scientific">Leucobacter viscericola</name>
    <dbReference type="NCBI Taxonomy" id="2714935"/>
    <lineage>
        <taxon>Bacteria</taxon>
        <taxon>Bacillati</taxon>
        <taxon>Actinomycetota</taxon>
        <taxon>Actinomycetes</taxon>
        <taxon>Micrococcales</taxon>
        <taxon>Microbacteriaceae</taxon>
        <taxon>Leucobacter</taxon>
    </lineage>
</organism>
<dbReference type="PROSITE" id="PS51272">
    <property type="entry name" value="SLH"/>
    <property type="match status" value="3"/>
</dbReference>
<dbReference type="InterPro" id="IPR008613">
    <property type="entry name" value="Excalibur_Ca-bd_domain"/>
</dbReference>
<gene>
    <name evidence="4" type="ORF">G7068_00895</name>
</gene>
<evidence type="ECO:0000313" key="5">
    <source>
        <dbReference type="Proteomes" id="UP000502677"/>
    </source>
</evidence>
<keyword evidence="5" id="KW-1185">Reference proteome</keyword>
<protein>
    <recommendedName>
        <fullName evidence="3">SLH domain-containing protein</fullName>
    </recommendedName>
</protein>
<evidence type="ECO:0000256" key="1">
    <source>
        <dbReference type="SAM" id="MobiDB-lite"/>
    </source>
</evidence>
<dbReference type="Pfam" id="PF05901">
    <property type="entry name" value="Excalibur"/>
    <property type="match status" value="1"/>
</dbReference>
<dbReference type="EMBL" id="CP049863">
    <property type="protein sequence ID" value="QIK61928.1"/>
    <property type="molecule type" value="Genomic_DNA"/>
</dbReference>
<dbReference type="AlphaFoldDB" id="A0A6G7XC34"/>
<reference evidence="4 5" key="1">
    <citation type="submission" date="2020-03" db="EMBL/GenBank/DDBJ databases">
        <title>Leucobacter sp. nov., isolated from beetles.</title>
        <authorList>
            <person name="Hyun D.-W."/>
            <person name="Bae J.-W."/>
        </authorList>
    </citation>
    <scope>NUCLEOTIDE SEQUENCE [LARGE SCALE GENOMIC DNA]</scope>
    <source>
        <strain evidence="4 5">HDW9C</strain>
    </source>
</reference>
<feature type="signal peptide" evidence="2">
    <location>
        <begin position="1"/>
        <end position="41"/>
    </location>
</feature>
<dbReference type="PANTHER" id="PTHR43308">
    <property type="entry name" value="OUTER MEMBRANE PROTEIN ALPHA-RELATED"/>
    <property type="match status" value="1"/>
</dbReference>
<keyword evidence="2" id="KW-0732">Signal</keyword>
<feature type="compositionally biased region" description="Pro residues" evidence="1">
    <location>
        <begin position="102"/>
        <end position="111"/>
    </location>
</feature>
<dbReference type="RefSeq" id="WP_166287576.1">
    <property type="nucleotide sequence ID" value="NZ_CP049863.1"/>
</dbReference>
<feature type="chain" id="PRO_5026189548" description="SLH domain-containing protein" evidence="2">
    <location>
        <begin position="42"/>
        <end position="286"/>
    </location>
</feature>
<dbReference type="SMART" id="SM00894">
    <property type="entry name" value="Excalibur"/>
    <property type="match status" value="1"/>
</dbReference>
<dbReference type="KEGG" id="lvi:G7068_00895"/>
<dbReference type="PANTHER" id="PTHR43308:SF5">
    <property type="entry name" value="S-LAYER PROTEIN _ PEPTIDOGLYCAN ENDO-BETA-N-ACETYLGLUCOSAMINIDASE"/>
    <property type="match status" value="1"/>
</dbReference>
<dbReference type="Proteomes" id="UP000502677">
    <property type="component" value="Chromosome"/>
</dbReference>
<dbReference type="Pfam" id="PF00395">
    <property type="entry name" value="SLH"/>
    <property type="match status" value="3"/>
</dbReference>
<feature type="domain" description="SLH" evidence="3">
    <location>
        <begin position="172"/>
        <end position="235"/>
    </location>
</feature>
<name>A0A6G7XC34_9MICO</name>
<evidence type="ECO:0000313" key="4">
    <source>
        <dbReference type="EMBL" id="QIK61928.1"/>
    </source>
</evidence>
<proteinExistence type="predicted"/>
<accession>A0A6G7XC34</accession>
<evidence type="ECO:0000259" key="3">
    <source>
        <dbReference type="PROSITE" id="PS51272"/>
    </source>
</evidence>
<sequence>MMRFSHVPTAPNRIQSVLRLPLFALVSSAVVLGLAATPASATNVASPITAPLKTVTYKNCDEVRAAGKAPLYRGQPGYSKKLDRDGDGVACEGGSTGGGNTNPPPPAPPVNTGPFIDVPDTHKFLREITWMKSSGLTTGYADGSFHPQESLTREAMAAFLYRQAGRPAFTMPSAGFTDVQPGHKFYREIMWMKAAGLSKGYADGSYRPSATLSRAAMAAFMYRQAGTPPVSPKNRFSDVGADHQFYREIEWMRAVGITTGNADGTYRPNDPVTREAMAAFMYRQSH</sequence>
<feature type="region of interest" description="Disordered" evidence="1">
    <location>
        <begin position="74"/>
        <end position="113"/>
    </location>
</feature>
<dbReference type="InterPro" id="IPR001119">
    <property type="entry name" value="SLH_dom"/>
</dbReference>
<dbReference type="InterPro" id="IPR051465">
    <property type="entry name" value="Cell_Envelope_Struct_Comp"/>
</dbReference>
<evidence type="ECO:0000256" key="2">
    <source>
        <dbReference type="SAM" id="SignalP"/>
    </source>
</evidence>
<feature type="domain" description="SLH" evidence="3">
    <location>
        <begin position="236"/>
        <end position="286"/>
    </location>
</feature>